<dbReference type="InterPro" id="IPR036178">
    <property type="entry name" value="Formintransfe-cycloase-like_sf"/>
</dbReference>
<dbReference type="InterPro" id="IPR007044">
    <property type="entry name" value="Cyclodeamin/CycHdrlase"/>
</dbReference>
<reference evidence="3" key="1">
    <citation type="submission" date="2023-08" db="EMBL/GenBank/DDBJ databases">
        <title>Functional and genomic diversity of the sorghum phyllosphere microbiome.</title>
        <authorList>
            <person name="Shade A."/>
        </authorList>
    </citation>
    <scope>NUCLEOTIDE SEQUENCE</scope>
    <source>
        <strain evidence="3">SORGH_AS_0201</strain>
    </source>
</reference>
<evidence type="ECO:0000313" key="4">
    <source>
        <dbReference type="Proteomes" id="UP001268036"/>
    </source>
</evidence>
<protein>
    <submittedName>
        <fullName evidence="3">Formiminotetrahydrofolate cyclodeaminase</fullName>
    </submittedName>
</protein>
<feature type="domain" description="Cyclodeaminase/cyclohydrolase" evidence="2">
    <location>
        <begin position="11"/>
        <end position="185"/>
    </location>
</feature>
<evidence type="ECO:0000256" key="1">
    <source>
        <dbReference type="SAM" id="Phobius"/>
    </source>
</evidence>
<dbReference type="RefSeq" id="WP_309761487.1">
    <property type="nucleotide sequence ID" value="NZ_JAVJAF010000001.1"/>
</dbReference>
<evidence type="ECO:0000259" key="2">
    <source>
        <dbReference type="Pfam" id="PF04961"/>
    </source>
</evidence>
<dbReference type="Gene3D" id="1.20.120.680">
    <property type="entry name" value="Formiminotetrahydrofolate cyclodeaminase monomer, up-and-down helical bundle"/>
    <property type="match status" value="1"/>
</dbReference>
<comment type="caution">
    <text evidence="3">The sequence shown here is derived from an EMBL/GenBank/DDBJ whole genome shotgun (WGS) entry which is preliminary data.</text>
</comment>
<dbReference type="Pfam" id="PF04961">
    <property type="entry name" value="FTCD_C"/>
    <property type="match status" value="1"/>
</dbReference>
<keyword evidence="1" id="KW-0472">Membrane</keyword>
<sequence>MNETFTLWQQTLAQFRDGTGSTLPTPGSGSAATVAAVLGIALVLKGLKISQQRQPVTRHAELIALGERLQEALSTCADADVQAFANYLEADRQANGAASEEGERRQQALNLAAANAIQIPIATAQLCLEALDLAVIATPLTVEPLRSDALAGGRLLHGALGAVLTTVDADRNGLKSGDAREAARQMRDKLQQQADQRLAQLRATPVPQTMG</sequence>
<keyword evidence="1" id="KW-1133">Transmembrane helix</keyword>
<name>A0AAJ2EY39_9PSED</name>
<keyword evidence="1" id="KW-0812">Transmembrane</keyword>
<organism evidence="3 4">
    <name type="scientific">Pseudomonas oryzihabitans</name>
    <dbReference type="NCBI Taxonomy" id="47885"/>
    <lineage>
        <taxon>Bacteria</taxon>
        <taxon>Pseudomonadati</taxon>
        <taxon>Pseudomonadota</taxon>
        <taxon>Gammaproteobacteria</taxon>
        <taxon>Pseudomonadales</taxon>
        <taxon>Pseudomonadaceae</taxon>
        <taxon>Pseudomonas</taxon>
    </lineage>
</organism>
<dbReference type="SUPFAM" id="SSF101262">
    <property type="entry name" value="Methenyltetrahydrofolate cyclohydrolase-like"/>
    <property type="match status" value="1"/>
</dbReference>
<dbReference type="EMBL" id="JAVJAF010000001">
    <property type="protein sequence ID" value="MDR6236488.1"/>
    <property type="molecule type" value="Genomic_DNA"/>
</dbReference>
<dbReference type="AlphaFoldDB" id="A0AAJ2EY39"/>
<gene>
    <name evidence="3" type="ORF">QE440_004229</name>
</gene>
<feature type="transmembrane region" description="Helical" evidence="1">
    <location>
        <begin position="27"/>
        <end position="44"/>
    </location>
</feature>
<accession>A0AAJ2EY39</accession>
<evidence type="ECO:0000313" key="3">
    <source>
        <dbReference type="EMBL" id="MDR6236488.1"/>
    </source>
</evidence>
<proteinExistence type="predicted"/>
<dbReference type="GO" id="GO:0003824">
    <property type="term" value="F:catalytic activity"/>
    <property type="evidence" value="ECO:0007669"/>
    <property type="project" value="InterPro"/>
</dbReference>
<dbReference type="Proteomes" id="UP001268036">
    <property type="component" value="Unassembled WGS sequence"/>
</dbReference>